<dbReference type="Proteomes" id="UP000054560">
    <property type="component" value="Unassembled WGS sequence"/>
</dbReference>
<dbReference type="OrthoDB" id="10503131at2759"/>
<evidence type="ECO:0000256" key="1">
    <source>
        <dbReference type="SAM" id="Phobius"/>
    </source>
</evidence>
<dbReference type="EMBL" id="KQ242369">
    <property type="protein sequence ID" value="KNC79074.1"/>
    <property type="molecule type" value="Genomic_DNA"/>
</dbReference>
<name>A0A0L0FQW6_9EUKA</name>
<keyword evidence="4" id="KW-1185">Reference proteome</keyword>
<organism evidence="3 4">
    <name type="scientific">Sphaeroforma arctica JP610</name>
    <dbReference type="NCBI Taxonomy" id="667725"/>
    <lineage>
        <taxon>Eukaryota</taxon>
        <taxon>Ichthyosporea</taxon>
        <taxon>Ichthyophonida</taxon>
        <taxon>Sphaeroforma</taxon>
    </lineage>
</organism>
<sequence length="227" mass="24222">MKFSLLSMPMITTAAAFTLLLVASWTRVWVNVDNGNTPGVVFNGTAPALGTPGYLYPSHFGLWTGCYDLTATGEQWGCAFISGACNTNICWWVGNTLFCSTDRYDAIDSCGAYVSARVFITLALIALVVAMVMLASGLKYAIADHASVGCLWATLVFLSITCGTFVGGVYKGTGVGPNGSYSVQDEFSLDWSFILFGIAFGMTFVAAVVTTALALVVEKHQQTVDEY</sequence>
<evidence type="ECO:0000256" key="2">
    <source>
        <dbReference type="SAM" id="SignalP"/>
    </source>
</evidence>
<proteinExistence type="predicted"/>
<feature type="transmembrane region" description="Helical" evidence="1">
    <location>
        <begin position="118"/>
        <end position="138"/>
    </location>
</feature>
<dbReference type="Gene3D" id="1.20.140.150">
    <property type="match status" value="1"/>
</dbReference>
<dbReference type="AlphaFoldDB" id="A0A0L0FQW6"/>
<feature type="signal peptide" evidence="2">
    <location>
        <begin position="1"/>
        <end position="16"/>
    </location>
</feature>
<evidence type="ECO:0000313" key="4">
    <source>
        <dbReference type="Proteomes" id="UP000054560"/>
    </source>
</evidence>
<keyword evidence="1" id="KW-0472">Membrane</keyword>
<feature type="transmembrane region" description="Helical" evidence="1">
    <location>
        <begin position="150"/>
        <end position="171"/>
    </location>
</feature>
<gene>
    <name evidence="3" type="ORF">SARC_08519</name>
</gene>
<keyword evidence="1" id="KW-1133">Transmembrane helix</keyword>
<keyword evidence="2" id="KW-0732">Signal</keyword>
<dbReference type="GeneID" id="25909023"/>
<keyword evidence="1" id="KW-0812">Transmembrane</keyword>
<protein>
    <submittedName>
        <fullName evidence="3">Uncharacterized protein</fullName>
    </submittedName>
</protein>
<feature type="transmembrane region" description="Helical" evidence="1">
    <location>
        <begin position="191"/>
        <end position="217"/>
    </location>
</feature>
<accession>A0A0L0FQW6</accession>
<evidence type="ECO:0000313" key="3">
    <source>
        <dbReference type="EMBL" id="KNC79074.1"/>
    </source>
</evidence>
<reference evidence="3 4" key="1">
    <citation type="submission" date="2011-02" db="EMBL/GenBank/DDBJ databases">
        <title>The Genome Sequence of Sphaeroforma arctica JP610.</title>
        <authorList>
            <consortium name="The Broad Institute Genome Sequencing Platform"/>
            <person name="Russ C."/>
            <person name="Cuomo C."/>
            <person name="Young S.K."/>
            <person name="Zeng Q."/>
            <person name="Gargeya S."/>
            <person name="Alvarado L."/>
            <person name="Berlin A."/>
            <person name="Chapman S.B."/>
            <person name="Chen Z."/>
            <person name="Freedman E."/>
            <person name="Gellesch M."/>
            <person name="Goldberg J."/>
            <person name="Griggs A."/>
            <person name="Gujja S."/>
            <person name="Heilman E."/>
            <person name="Heiman D."/>
            <person name="Howarth C."/>
            <person name="Mehta T."/>
            <person name="Neiman D."/>
            <person name="Pearson M."/>
            <person name="Roberts A."/>
            <person name="Saif S."/>
            <person name="Shea T."/>
            <person name="Shenoy N."/>
            <person name="Sisk P."/>
            <person name="Stolte C."/>
            <person name="Sykes S."/>
            <person name="White J."/>
            <person name="Yandava C."/>
            <person name="Burger G."/>
            <person name="Gray M.W."/>
            <person name="Holland P.W.H."/>
            <person name="King N."/>
            <person name="Lang F.B.F."/>
            <person name="Roger A.J."/>
            <person name="Ruiz-Trillo I."/>
            <person name="Haas B."/>
            <person name="Nusbaum C."/>
            <person name="Birren B."/>
        </authorList>
    </citation>
    <scope>NUCLEOTIDE SEQUENCE [LARGE SCALE GENOMIC DNA]</scope>
    <source>
        <strain evidence="3 4">JP610</strain>
    </source>
</reference>
<feature type="chain" id="PRO_5005538933" evidence="2">
    <location>
        <begin position="17"/>
        <end position="227"/>
    </location>
</feature>
<dbReference type="RefSeq" id="XP_014152976.1">
    <property type="nucleotide sequence ID" value="XM_014297501.1"/>
</dbReference>